<sequence length="270" mass="30087">MNKDGLKKTWQEILSFPMGTRCEKPRTKGLTMVIDKGLGLGETRDLLNLAGDYIDFFKLGFGTSALYYNHVLEEKINLVTSHGVEIYPGGTFLEVAILQDKLREYLAMARDFGFTAIEVSDGTMDLNPKIRAEAVTRAVEMGFTVLTEVGKKDPHDDFEIKDIVKLVSDDLSNGASYVIVEGRESGKGVGLYDNQGNIILSDLEELVHSVTDPSKLIWEAPIKDQQQELIIRFGPDVSIVNINPHEVLALEALRVGLRADTLKSVLRRYK</sequence>
<dbReference type="Proteomes" id="UP001172911">
    <property type="component" value="Unassembled WGS sequence"/>
</dbReference>
<dbReference type="InterPro" id="IPR036112">
    <property type="entry name" value="ComA_synth_sf"/>
</dbReference>
<evidence type="ECO:0000256" key="1">
    <source>
        <dbReference type="ARBA" id="ARBA00010424"/>
    </source>
</evidence>
<comment type="similarity">
    <text evidence="1">Belongs to the phosphosulfolactate synthase family.</text>
</comment>
<dbReference type="SUPFAM" id="SSF102110">
    <property type="entry name" value="(2r)-phospho-3-sulfolactate synthase ComA"/>
    <property type="match status" value="1"/>
</dbReference>
<dbReference type="EMBL" id="JARPTC010000003">
    <property type="protein sequence ID" value="MDO7786222.1"/>
    <property type="molecule type" value="Genomic_DNA"/>
</dbReference>
<dbReference type="AlphaFoldDB" id="A0AAW7ZA34"/>
<proteinExistence type="inferred from homology"/>
<evidence type="ECO:0000313" key="2">
    <source>
        <dbReference type="EMBL" id="MDO7786222.1"/>
    </source>
</evidence>
<dbReference type="RefSeq" id="WP_304541115.1">
    <property type="nucleotide sequence ID" value="NZ_JARPTC010000003.1"/>
</dbReference>
<accession>A0AAW7ZA34</accession>
<reference evidence="2" key="1">
    <citation type="journal article" date="2023" name="J. Hazard. Mater.">
        <title>Anaerobic biodegradation of pyrene and benzo[a]pyrene by a new sulfate-reducing Desulforamulus aquiferis strain DSA.</title>
        <authorList>
            <person name="Zhang Z."/>
            <person name="Sun J."/>
            <person name="Gong X."/>
            <person name="Wang C."/>
            <person name="Wang H."/>
        </authorList>
    </citation>
    <scope>NUCLEOTIDE SEQUENCE</scope>
    <source>
        <strain evidence="2">DSA</strain>
    </source>
</reference>
<dbReference type="Pfam" id="PF02679">
    <property type="entry name" value="ComA"/>
    <property type="match status" value="1"/>
</dbReference>
<keyword evidence="3" id="KW-1185">Reference proteome</keyword>
<organism evidence="2 3">
    <name type="scientific">Desulforamulus aquiferis</name>
    <dbReference type="NCBI Taxonomy" id="1397668"/>
    <lineage>
        <taxon>Bacteria</taxon>
        <taxon>Bacillati</taxon>
        <taxon>Bacillota</taxon>
        <taxon>Clostridia</taxon>
        <taxon>Eubacteriales</taxon>
        <taxon>Peptococcaceae</taxon>
        <taxon>Desulforamulus</taxon>
    </lineage>
</organism>
<reference evidence="2" key="2">
    <citation type="submission" date="2023-03" db="EMBL/GenBank/DDBJ databases">
        <authorList>
            <person name="Zhang Z."/>
        </authorList>
    </citation>
    <scope>NUCLEOTIDE SEQUENCE</scope>
    <source>
        <strain evidence="2">DSA</strain>
    </source>
</reference>
<comment type="caution">
    <text evidence="2">The sequence shown here is derived from an EMBL/GenBank/DDBJ whole genome shotgun (WGS) entry which is preliminary data.</text>
</comment>
<protein>
    <submittedName>
        <fullName evidence="2">Phosphosulfolactate synthase</fullName>
    </submittedName>
</protein>
<dbReference type="InterPro" id="IPR003830">
    <property type="entry name" value="ComA_synth"/>
</dbReference>
<dbReference type="Gene3D" id="3.20.20.70">
    <property type="entry name" value="Aldolase class I"/>
    <property type="match status" value="1"/>
</dbReference>
<evidence type="ECO:0000313" key="3">
    <source>
        <dbReference type="Proteomes" id="UP001172911"/>
    </source>
</evidence>
<name>A0AAW7ZA34_9FIRM</name>
<dbReference type="InterPro" id="IPR013785">
    <property type="entry name" value="Aldolase_TIM"/>
</dbReference>
<gene>
    <name evidence="2" type="ORF">P6N53_03165</name>
</gene>